<dbReference type="InParanoid" id="A0A068V737"/>
<accession>A0A068V737</accession>
<sequence length="65" mass="7693">MTKEALKFFAYTYSLQRFKASRKFPDHHDFNMSLHSLTRSNYGDLSLKLLVILYFKRLLSSCLSL</sequence>
<organism evidence="1 2">
    <name type="scientific">Coffea canephora</name>
    <name type="common">Robusta coffee</name>
    <dbReference type="NCBI Taxonomy" id="49390"/>
    <lineage>
        <taxon>Eukaryota</taxon>
        <taxon>Viridiplantae</taxon>
        <taxon>Streptophyta</taxon>
        <taxon>Embryophyta</taxon>
        <taxon>Tracheophyta</taxon>
        <taxon>Spermatophyta</taxon>
        <taxon>Magnoliopsida</taxon>
        <taxon>eudicotyledons</taxon>
        <taxon>Gunneridae</taxon>
        <taxon>Pentapetalae</taxon>
        <taxon>asterids</taxon>
        <taxon>lamiids</taxon>
        <taxon>Gentianales</taxon>
        <taxon>Rubiaceae</taxon>
        <taxon>Ixoroideae</taxon>
        <taxon>Gardenieae complex</taxon>
        <taxon>Bertiereae - Coffeeae clade</taxon>
        <taxon>Coffeeae</taxon>
        <taxon>Coffea</taxon>
    </lineage>
</organism>
<evidence type="ECO:0000313" key="1">
    <source>
        <dbReference type="EMBL" id="CDP16289.1"/>
    </source>
</evidence>
<evidence type="ECO:0000313" key="2">
    <source>
        <dbReference type="Proteomes" id="UP000295252"/>
    </source>
</evidence>
<dbReference type="EMBL" id="HG739204">
    <property type="protein sequence ID" value="CDP16289.1"/>
    <property type="molecule type" value="Genomic_DNA"/>
</dbReference>
<protein>
    <submittedName>
        <fullName evidence="1">Uncharacterized protein</fullName>
    </submittedName>
</protein>
<dbReference type="AlphaFoldDB" id="A0A068V737"/>
<name>A0A068V737_COFCA</name>
<gene>
    <name evidence="1" type="ORF">GSCOC_T00018066001</name>
</gene>
<reference evidence="2" key="1">
    <citation type="journal article" date="2014" name="Science">
        <title>The coffee genome provides insight into the convergent evolution of caffeine biosynthesis.</title>
        <authorList>
            <person name="Denoeud F."/>
            <person name="Carretero-Paulet L."/>
            <person name="Dereeper A."/>
            <person name="Droc G."/>
            <person name="Guyot R."/>
            <person name="Pietrella M."/>
            <person name="Zheng C."/>
            <person name="Alberti A."/>
            <person name="Anthony F."/>
            <person name="Aprea G."/>
            <person name="Aury J.M."/>
            <person name="Bento P."/>
            <person name="Bernard M."/>
            <person name="Bocs S."/>
            <person name="Campa C."/>
            <person name="Cenci A."/>
            <person name="Combes M.C."/>
            <person name="Crouzillat D."/>
            <person name="Da Silva C."/>
            <person name="Daddiego L."/>
            <person name="De Bellis F."/>
            <person name="Dussert S."/>
            <person name="Garsmeur O."/>
            <person name="Gayraud T."/>
            <person name="Guignon V."/>
            <person name="Jahn K."/>
            <person name="Jamilloux V."/>
            <person name="Joet T."/>
            <person name="Labadie K."/>
            <person name="Lan T."/>
            <person name="Leclercq J."/>
            <person name="Lepelley M."/>
            <person name="Leroy T."/>
            <person name="Li L.T."/>
            <person name="Librado P."/>
            <person name="Lopez L."/>
            <person name="Munoz A."/>
            <person name="Noel B."/>
            <person name="Pallavicini A."/>
            <person name="Perrotta G."/>
            <person name="Poncet V."/>
            <person name="Pot D."/>
            <person name="Priyono X."/>
            <person name="Rigoreau M."/>
            <person name="Rouard M."/>
            <person name="Rozas J."/>
            <person name="Tranchant-Dubreuil C."/>
            <person name="VanBuren R."/>
            <person name="Zhang Q."/>
            <person name="Andrade A.C."/>
            <person name="Argout X."/>
            <person name="Bertrand B."/>
            <person name="de Kochko A."/>
            <person name="Graziosi G."/>
            <person name="Henry R.J."/>
            <person name="Jayarama X."/>
            <person name="Ming R."/>
            <person name="Nagai C."/>
            <person name="Rounsley S."/>
            <person name="Sankoff D."/>
            <person name="Giuliano G."/>
            <person name="Albert V.A."/>
            <person name="Wincker P."/>
            <person name="Lashermes P."/>
        </authorList>
    </citation>
    <scope>NUCLEOTIDE SEQUENCE [LARGE SCALE GENOMIC DNA]</scope>
    <source>
        <strain evidence="2">cv. DH200-94</strain>
    </source>
</reference>
<proteinExistence type="predicted"/>
<dbReference type="Gramene" id="CDP16289">
    <property type="protein sequence ID" value="CDP16289"/>
    <property type="gene ID" value="GSCOC_T00018066001"/>
</dbReference>
<keyword evidence="2" id="KW-1185">Reference proteome</keyword>
<dbReference type="Proteomes" id="UP000295252">
    <property type="component" value="Chromosome III"/>
</dbReference>